<feature type="transmembrane region" description="Helical" evidence="1">
    <location>
        <begin position="12"/>
        <end position="35"/>
    </location>
</feature>
<accession>A0ABW6AJG0</accession>
<gene>
    <name evidence="2" type="ORF">ACFS25_10450</name>
</gene>
<evidence type="ECO:0000256" key="1">
    <source>
        <dbReference type="SAM" id="Phobius"/>
    </source>
</evidence>
<proteinExistence type="predicted"/>
<evidence type="ECO:0000313" key="2">
    <source>
        <dbReference type="EMBL" id="MFD2934204.1"/>
    </source>
</evidence>
<keyword evidence="1" id="KW-0812">Transmembrane</keyword>
<evidence type="ECO:0000313" key="3">
    <source>
        <dbReference type="Proteomes" id="UP001597512"/>
    </source>
</evidence>
<dbReference type="EMBL" id="JBHUOM010000002">
    <property type="protein sequence ID" value="MFD2934204.1"/>
    <property type="molecule type" value="Genomic_DNA"/>
</dbReference>
<reference evidence="3" key="1">
    <citation type="journal article" date="2019" name="Int. J. Syst. Evol. Microbiol.">
        <title>The Global Catalogue of Microorganisms (GCM) 10K type strain sequencing project: providing services to taxonomists for standard genome sequencing and annotation.</title>
        <authorList>
            <consortium name="The Broad Institute Genomics Platform"/>
            <consortium name="The Broad Institute Genome Sequencing Center for Infectious Disease"/>
            <person name="Wu L."/>
            <person name="Ma J."/>
        </authorList>
    </citation>
    <scope>NUCLEOTIDE SEQUENCE [LARGE SCALE GENOMIC DNA]</scope>
    <source>
        <strain evidence="3">KCTC 52490</strain>
    </source>
</reference>
<dbReference type="Proteomes" id="UP001597512">
    <property type="component" value="Unassembled WGS sequence"/>
</dbReference>
<organism evidence="2 3">
    <name type="scientific">Spirosoma flavum</name>
    <dbReference type="NCBI Taxonomy" id="2048557"/>
    <lineage>
        <taxon>Bacteria</taxon>
        <taxon>Pseudomonadati</taxon>
        <taxon>Bacteroidota</taxon>
        <taxon>Cytophagia</taxon>
        <taxon>Cytophagales</taxon>
        <taxon>Cytophagaceae</taxon>
        <taxon>Spirosoma</taxon>
    </lineage>
</organism>
<name>A0ABW6AJG0_9BACT</name>
<sequence>MEPLNKPERQQAFGRFMGVYCLSLSLPLLAVYLLFSAPNFVLKQENARLNETLTEQTQKLLKRMDGVTGDLKTLQTTDQAYLKATDIEKGSLKSQLSGLESGLQQQVNGLKTDTAQLQPLNKQLSRGIIGAYDAVLTYRNSISYLRDVLEKEGIDASQMDKLTAALTQTRQENEMLKIMAAKPAAAAAPVAAPAPSGGGGGGAQYLAQFQECSGKLVTAQTRITQLQDQLKAAGSTPVATVAVAPTGASRADVEMDIIDRCEKKADATNRPPLWRRPLYEFAVETLEKNARPDAKQRIATINDKLRRLGSD</sequence>
<keyword evidence="1" id="KW-1133">Transmembrane helix</keyword>
<dbReference type="RefSeq" id="WP_381499659.1">
    <property type="nucleotide sequence ID" value="NZ_JBHUOM010000002.1"/>
</dbReference>
<protein>
    <submittedName>
        <fullName evidence="2">Uncharacterized protein</fullName>
    </submittedName>
</protein>
<keyword evidence="1" id="KW-0472">Membrane</keyword>
<keyword evidence="3" id="KW-1185">Reference proteome</keyword>
<comment type="caution">
    <text evidence="2">The sequence shown here is derived from an EMBL/GenBank/DDBJ whole genome shotgun (WGS) entry which is preliminary data.</text>
</comment>